<protein>
    <submittedName>
        <fullName evidence="1">PIG-L family deacetylase</fullName>
    </submittedName>
</protein>
<keyword evidence="2" id="KW-1185">Reference proteome</keyword>
<organism evidence="1 2">
    <name type="scientific">Scytonema hofmannii FACHB-248</name>
    <dbReference type="NCBI Taxonomy" id="1842502"/>
    <lineage>
        <taxon>Bacteria</taxon>
        <taxon>Bacillati</taxon>
        <taxon>Cyanobacteriota</taxon>
        <taxon>Cyanophyceae</taxon>
        <taxon>Nostocales</taxon>
        <taxon>Scytonemataceae</taxon>
        <taxon>Scytonema</taxon>
    </lineage>
</organism>
<dbReference type="InterPro" id="IPR024078">
    <property type="entry name" value="LmbE-like_dom_sf"/>
</dbReference>
<dbReference type="PANTHER" id="PTHR12993:SF29">
    <property type="entry name" value="BLR3841 PROTEIN"/>
    <property type="match status" value="1"/>
</dbReference>
<dbReference type="InterPro" id="IPR003737">
    <property type="entry name" value="GlcNAc_PI_deacetylase-related"/>
</dbReference>
<gene>
    <name evidence="1" type="ORF">H6G81_05580</name>
</gene>
<evidence type="ECO:0000313" key="1">
    <source>
        <dbReference type="EMBL" id="MBD2604012.1"/>
    </source>
</evidence>
<dbReference type="Gene3D" id="3.40.50.10320">
    <property type="entry name" value="LmbE-like"/>
    <property type="match status" value="1"/>
</dbReference>
<dbReference type="Proteomes" id="UP000660380">
    <property type="component" value="Unassembled WGS sequence"/>
</dbReference>
<comment type="caution">
    <text evidence="1">The sequence shown here is derived from an EMBL/GenBank/DDBJ whole genome shotgun (WGS) entry which is preliminary data.</text>
</comment>
<dbReference type="Pfam" id="PF02585">
    <property type="entry name" value="PIG-L"/>
    <property type="match status" value="1"/>
</dbReference>
<name>A0ABR8GLE9_9CYAN</name>
<dbReference type="RefSeq" id="WP_084763176.1">
    <property type="nucleotide sequence ID" value="NZ_JACJTA010000007.1"/>
</dbReference>
<dbReference type="EMBL" id="JACJTA010000007">
    <property type="protein sequence ID" value="MBD2604012.1"/>
    <property type="molecule type" value="Genomic_DNA"/>
</dbReference>
<reference evidence="1 2" key="1">
    <citation type="journal article" date="2020" name="ISME J.">
        <title>Comparative genomics reveals insights into cyanobacterial evolution and habitat adaptation.</title>
        <authorList>
            <person name="Chen M.Y."/>
            <person name="Teng W.K."/>
            <person name="Zhao L."/>
            <person name="Hu C.X."/>
            <person name="Zhou Y.K."/>
            <person name="Han B.P."/>
            <person name="Song L.R."/>
            <person name="Shu W.S."/>
        </authorList>
    </citation>
    <scope>NUCLEOTIDE SEQUENCE [LARGE SCALE GENOMIC DNA]</scope>
    <source>
        <strain evidence="1 2">FACHB-248</strain>
    </source>
</reference>
<sequence length="268" mass="29326">MNADDLYLDNNKAGSTASHPAGGVGCFASPLTNLSALPLHSVGDIVCSPVLIVAPHPDDETLGCGGAIALLRSLNCDVCVLVISDGTLSHPNSQKYPAPVLQALRESETLEALTMLGVNPNDVTFCGMQDGSISTQYNSAIASCSAYLREIAPQIIFLPWRYDPHPDHRATSKLIHTALGNLDLSPRIIEYPIWDWDLAQRGNLKESEKVTSWRLDIAAVVELKQQAIACYRSQITNLIDDDPEGFRLTPEMLLNFARPWEVYLEVEN</sequence>
<evidence type="ECO:0000313" key="2">
    <source>
        <dbReference type="Proteomes" id="UP000660380"/>
    </source>
</evidence>
<proteinExistence type="predicted"/>
<accession>A0ABR8GLE9</accession>
<dbReference type="SUPFAM" id="SSF102588">
    <property type="entry name" value="LmbE-like"/>
    <property type="match status" value="1"/>
</dbReference>
<dbReference type="PANTHER" id="PTHR12993">
    <property type="entry name" value="N-ACETYLGLUCOSAMINYL-PHOSPHATIDYLINOSITOL DE-N-ACETYLASE-RELATED"/>
    <property type="match status" value="1"/>
</dbReference>